<keyword evidence="2" id="KW-1185">Reference proteome</keyword>
<sequence>MRDLIGICWKALLSHQHGLWQLRYDGFLLHWRLVKKKNGEVLTRLKYLIRAHEIGKPLGFKSTK</sequence>
<reference evidence="2" key="1">
    <citation type="submission" date="2021-01" db="EMBL/GenBank/DDBJ databases">
        <title>Caligus Genome Assembly.</title>
        <authorList>
            <person name="Gallardo-Escarate C."/>
        </authorList>
    </citation>
    <scope>NUCLEOTIDE SEQUENCE [LARGE SCALE GENOMIC DNA]</scope>
</reference>
<proteinExistence type="predicted"/>
<name>A0A7T8GVC5_CALRO</name>
<accession>A0A7T8GVC5</accession>
<dbReference type="AlphaFoldDB" id="A0A7T8GVC5"/>
<dbReference type="Proteomes" id="UP000595437">
    <property type="component" value="Chromosome 13"/>
</dbReference>
<gene>
    <name evidence="1" type="ORF">FKW44_019089</name>
</gene>
<dbReference type="EMBL" id="CP045902">
    <property type="protein sequence ID" value="QQP38504.1"/>
    <property type="molecule type" value="Genomic_DNA"/>
</dbReference>
<protein>
    <submittedName>
        <fullName evidence="1">Uncharacterized protein</fullName>
    </submittedName>
</protein>
<evidence type="ECO:0000313" key="2">
    <source>
        <dbReference type="Proteomes" id="UP000595437"/>
    </source>
</evidence>
<organism evidence="1 2">
    <name type="scientific">Caligus rogercresseyi</name>
    <name type="common">Sea louse</name>
    <dbReference type="NCBI Taxonomy" id="217165"/>
    <lineage>
        <taxon>Eukaryota</taxon>
        <taxon>Metazoa</taxon>
        <taxon>Ecdysozoa</taxon>
        <taxon>Arthropoda</taxon>
        <taxon>Crustacea</taxon>
        <taxon>Multicrustacea</taxon>
        <taxon>Hexanauplia</taxon>
        <taxon>Copepoda</taxon>
        <taxon>Siphonostomatoida</taxon>
        <taxon>Caligidae</taxon>
        <taxon>Caligus</taxon>
    </lineage>
</organism>
<evidence type="ECO:0000313" key="1">
    <source>
        <dbReference type="EMBL" id="QQP38504.1"/>
    </source>
</evidence>